<comment type="caution">
    <text evidence="4">The sequence shown here is derived from an EMBL/GenBank/DDBJ whole genome shotgun (WGS) entry which is preliminary data.</text>
</comment>
<evidence type="ECO:0000313" key="5">
    <source>
        <dbReference type="Proteomes" id="UP000318405"/>
    </source>
</evidence>
<organism evidence="4 5">
    <name type="scientific">Verticiella sediminum</name>
    <dbReference type="NCBI Taxonomy" id="1247510"/>
    <lineage>
        <taxon>Bacteria</taxon>
        <taxon>Pseudomonadati</taxon>
        <taxon>Pseudomonadota</taxon>
        <taxon>Betaproteobacteria</taxon>
        <taxon>Burkholderiales</taxon>
        <taxon>Alcaligenaceae</taxon>
        <taxon>Verticiella</taxon>
    </lineage>
</organism>
<dbReference type="Pfam" id="PF13193">
    <property type="entry name" value="AMP-binding_C"/>
    <property type="match status" value="1"/>
</dbReference>
<dbReference type="InterPro" id="IPR050237">
    <property type="entry name" value="ATP-dep_AMP-bd_enzyme"/>
</dbReference>
<dbReference type="InterPro" id="IPR042099">
    <property type="entry name" value="ANL_N_sf"/>
</dbReference>
<accession>A0A556AVD2</accession>
<evidence type="ECO:0000259" key="2">
    <source>
        <dbReference type="Pfam" id="PF00501"/>
    </source>
</evidence>
<dbReference type="PROSITE" id="PS00455">
    <property type="entry name" value="AMP_BINDING"/>
    <property type="match status" value="1"/>
</dbReference>
<keyword evidence="4" id="KW-0436">Ligase</keyword>
<dbReference type="PANTHER" id="PTHR43767">
    <property type="entry name" value="LONG-CHAIN-FATTY-ACID--COA LIGASE"/>
    <property type="match status" value="1"/>
</dbReference>
<gene>
    <name evidence="4" type="ORF">FOZ76_07765</name>
</gene>
<protein>
    <submittedName>
        <fullName evidence="4">ATP-dependent acyl-CoA ligase</fullName>
    </submittedName>
</protein>
<dbReference type="EMBL" id="VLTJ01000012">
    <property type="protein sequence ID" value="TSH96919.1"/>
    <property type="molecule type" value="Genomic_DNA"/>
</dbReference>
<dbReference type="PANTHER" id="PTHR43767:SF1">
    <property type="entry name" value="NONRIBOSOMAL PEPTIDE SYNTHASE PES1 (EUROFUNG)-RELATED"/>
    <property type="match status" value="1"/>
</dbReference>
<evidence type="ECO:0000259" key="3">
    <source>
        <dbReference type="Pfam" id="PF13193"/>
    </source>
</evidence>
<dbReference type="AlphaFoldDB" id="A0A556AVD2"/>
<name>A0A556AVD2_9BURK</name>
<dbReference type="Pfam" id="PF00501">
    <property type="entry name" value="AMP-binding"/>
    <property type="match status" value="1"/>
</dbReference>
<feature type="region of interest" description="Disordered" evidence="1">
    <location>
        <begin position="1"/>
        <end position="23"/>
    </location>
</feature>
<evidence type="ECO:0000256" key="1">
    <source>
        <dbReference type="SAM" id="MobiDB-lite"/>
    </source>
</evidence>
<dbReference type="InterPro" id="IPR020845">
    <property type="entry name" value="AMP-binding_CS"/>
</dbReference>
<sequence>MVDRDARAGAHPRQGDPAGRQSGADTVPGLLAAAVQEHGASPCLQMVGAAALSYAEVYERAGVAAARLAGVGVEPGQRVLIMLRNSPEAVFVWLGVNLAGAVEVSLNTGYLGKPLEHAINLTQAELIVTSSEFMPLIEAALPRLEFLKKVVLMDAEAGRAGHTPPGLLVHRYGSLADAALPACAARAGDCASVIFTSGTSGPAKGVQMPHGQVTRLARNTALRTGIGAHDVFFCFYPLYHMAGKFMSVLATMSVGGKVILDNGFAPDTWLNRIREYGATLTAAHGPMLEMVYALEPSPEDRNHKLRTVRTAPFPKRIAAQFEERFGVKGMEVWGMTEIGIPCWSPLDEPLRLGSCGRIDQDQYELSVVDPETDMPLGCGDVGELVVRPRLPWTVMLGYLGMPEKTVEAWRNLWFHTGDSGYVDADGHVYFVDRVKERIRRKAENISAGDIEAAALEHPAVRQAGAVGVPSGLQGDDEIALFIVPEPAAGITPEDLLGFLVHRLPHYMIPRYIALVDDLPRTATGKLQRVMLKEARFREQLWDRKQHGISIRQLREAGSGAETGQGA</sequence>
<dbReference type="InterPro" id="IPR045851">
    <property type="entry name" value="AMP-bd_C_sf"/>
</dbReference>
<dbReference type="Gene3D" id="3.40.50.12780">
    <property type="entry name" value="N-terminal domain of ligase-like"/>
    <property type="match status" value="1"/>
</dbReference>
<reference evidence="4 5" key="1">
    <citation type="submission" date="2019-07" db="EMBL/GenBank/DDBJ databases">
        <title>Qingshengfaniella alkalisoli gen. nov., sp. nov., isolated from saline soil.</title>
        <authorList>
            <person name="Xu L."/>
            <person name="Huang X.-X."/>
            <person name="Sun J.-Q."/>
        </authorList>
    </citation>
    <scope>NUCLEOTIDE SEQUENCE [LARGE SCALE GENOMIC DNA]</scope>
    <source>
        <strain evidence="4 5">DSM 27279</strain>
    </source>
</reference>
<dbReference type="SUPFAM" id="SSF56801">
    <property type="entry name" value="Acetyl-CoA synthetase-like"/>
    <property type="match status" value="1"/>
</dbReference>
<dbReference type="GO" id="GO:0016878">
    <property type="term" value="F:acid-thiol ligase activity"/>
    <property type="evidence" value="ECO:0007669"/>
    <property type="project" value="UniProtKB-ARBA"/>
</dbReference>
<dbReference type="Gene3D" id="3.30.300.30">
    <property type="match status" value="1"/>
</dbReference>
<feature type="domain" description="AMP-binding enzyme C-terminal" evidence="3">
    <location>
        <begin position="450"/>
        <end position="525"/>
    </location>
</feature>
<dbReference type="InterPro" id="IPR000873">
    <property type="entry name" value="AMP-dep_synth/lig_dom"/>
</dbReference>
<evidence type="ECO:0000313" key="4">
    <source>
        <dbReference type="EMBL" id="TSH96919.1"/>
    </source>
</evidence>
<feature type="domain" description="AMP-dependent synthetase/ligase" evidence="2">
    <location>
        <begin position="33"/>
        <end position="399"/>
    </location>
</feature>
<dbReference type="InterPro" id="IPR025110">
    <property type="entry name" value="AMP-bd_C"/>
</dbReference>
<dbReference type="OrthoDB" id="9766486at2"/>
<keyword evidence="5" id="KW-1185">Reference proteome</keyword>
<dbReference type="RefSeq" id="WP_143947579.1">
    <property type="nucleotide sequence ID" value="NZ_BAABMB010000002.1"/>
</dbReference>
<proteinExistence type="predicted"/>
<dbReference type="Proteomes" id="UP000318405">
    <property type="component" value="Unassembled WGS sequence"/>
</dbReference>